<accession>A0AAE0N2X1</accession>
<feature type="region of interest" description="Disordered" evidence="1">
    <location>
        <begin position="456"/>
        <end position="528"/>
    </location>
</feature>
<name>A0AAE0N2X1_9PEZI</name>
<feature type="compositionally biased region" description="Polar residues" evidence="1">
    <location>
        <begin position="48"/>
        <end position="101"/>
    </location>
</feature>
<comment type="caution">
    <text evidence="2">The sequence shown here is derived from an EMBL/GenBank/DDBJ whole genome shotgun (WGS) entry which is preliminary data.</text>
</comment>
<evidence type="ECO:0000313" key="3">
    <source>
        <dbReference type="Proteomes" id="UP001285441"/>
    </source>
</evidence>
<keyword evidence="3" id="KW-1185">Reference proteome</keyword>
<dbReference type="Proteomes" id="UP001285441">
    <property type="component" value="Unassembled WGS sequence"/>
</dbReference>
<feature type="region of interest" description="Disordered" evidence="1">
    <location>
        <begin position="1"/>
        <end position="131"/>
    </location>
</feature>
<gene>
    <name evidence="2" type="ORF">B0H63DRAFT_455042</name>
</gene>
<reference evidence="2" key="1">
    <citation type="journal article" date="2023" name="Mol. Phylogenet. Evol.">
        <title>Genome-scale phylogeny and comparative genomics of the fungal order Sordariales.</title>
        <authorList>
            <person name="Hensen N."/>
            <person name="Bonometti L."/>
            <person name="Westerberg I."/>
            <person name="Brannstrom I.O."/>
            <person name="Guillou S."/>
            <person name="Cros-Aarteil S."/>
            <person name="Calhoun S."/>
            <person name="Haridas S."/>
            <person name="Kuo A."/>
            <person name="Mondo S."/>
            <person name="Pangilinan J."/>
            <person name="Riley R."/>
            <person name="LaButti K."/>
            <person name="Andreopoulos B."/>
            <person name="Lipzen A."/>
            <person name="Chen C."/>
            <person name="Yan M."/>
            <person name="Daum C."/>
            <person name="Ng V."/>
            <person name="Clum A."/>
            <person name="Steindorff A."/>
            <person name="Ohm R.A."/>
            <person name="Martin F."/>
            <person name="Silar P."/>
            <person name="Natvig D.O."/>
            <person name="Lalanne C."/>
            <person name="Gautier V."/>
            <person name="Ament-Velasquez S.L."/>
            <person name="Kruys A."/>
            <person name="Hutchinson M.I."/>
            <person name="Powell A.J."/>
            <person name="Barry K."/>
            <person name="Miller A.N."/>
            <person name="Grigoriev I.V."/>
            <person name="Debuchy R."/>
            <person name="Gladieux P."/>
            <person name="Hiltunen Thoren M."/>
            <person name="Johannesson H."/>
        </authorList>
    </citation>
    <scope>NUCLEOTIDE SEQUENCE</scope>
    <source>
        <strain evidence="2">CBS 232.78</strain>
    </source>
</reference>
<dbReference type="SUPFAM" id="SSF81995">
    <property type="entry name" value="beta-sandwich domain of Sec23/24"/>
    <property type="match status" value="1"/>
</dbReference>
<sequence>MSRKQSFDMSKGLDNLDPGLANPGDDEFDFEQFFGGELPSGIPGFTDASPSPTDQLQHGSAQDSNSYNNDQKQLQPSYQPASQQRHQNAYATAGVSSNYSYPTPPHHSPAGQFPNPLQRPVQGQPQPQPPFNKITIGQYYYVPPPPPNRGDVTIQPSRAWKDKSVPNVDIKAIYPQIPKVEPWGEGEPNEKGFVEQGIFDYDDRGLEFRVGRRYTKLELMRFFKGEGAHPGRNLTLWIQNPAAQVNARYLNGGESSKCRYRHCEDAPNNTILKGFWRVAFDEYSGHTSSNNANPFLNAGYMHLYCFEKIFDLNYLYHAAPLYYGFRIKADMRKLIYEKNNPMALNRDGEAIHKAFLDWEDRTRQYFKHKENKNMMASAAGEPIYTGFEAQIRRLSDPEKRRQSFLFHLLTKAHVTSEASGRAKARESRRAAKDSEGAIANDIGKHLGDLGKFKLSQQQAKTNKRNEKKASKGKRRYDEDGDEDEEEEVEDEVVVGGHGYRPSKRRKSHLGVSHPAQQGPRTRKRSREQGQQILQSITDMKHVTRSKTHEIRAQLEQMPEYLQNEVMAGAEPAMSELVNINLAADELDLYGRVKGLSMRNRREIVDHLDHLEDRDGILTGRYKKKPFSF</sequence>
<dbReference type="AlphaFoldDB" id="A0AAE0N2X1"/>
<organism evidence="2 3">
    <name type="scientific">Podospora didyma</name>
    <dbReference type="NCBI Taxonomy" id="330526"/>
    <lineage>
        <taxon>Eukaryota</taxon>
        <taxon>Fungi</taxon>
        <taxon>Dikarya</taxon>
        <taxon>Ascomycota</taxon>
        <taxon>Pezizomycotina</taxon>
        <taxon>Sordariomycetes</taxon>
        <taxon>Sordariomycetidae</taxon>
        <taxon>Sordariales</taxon>
        <taxon>Podosporaceae</taxon>
        <taxon>Podospora</taxon>
    </lineage>
</organism>
<proteinExistence type="predicted"/>
<feature type="compositionally biased region" description="Basic and acidic residues" evidence="1">
    <location>
        <begin position="423"/>
        <end position="435"/>
    </location>
</feature>
<feature type="region of interest" description="Disordered" evidence="1">
    <location>
        <begin position="416"/>
        <end position="437"/>
    </location>
</feature>
<protein>
    <submittedName>
        <fullName evidence="2">Uncharacterized protein</fullName>
    </submittedName>
</protein>
<dbReference type="EMBL" id="JAULSW010000010">
    <property type="protein sequence ID" value="KAK3368250.1"/>
    <property type="molecule type" value="Genomic_DNA"/>
</dbReference>
<feature type="compositionally biased region" description="Low complexity" evidence="1">
    <location>
        <begin position="116"/>
        <end position="125"/>
    </location>
</feature>
<evidence type="ECO:0000256" key="1">
    <source>
        <dbReference type="SAM" id="MobiDB-lite"/>
    </source>
</evidence>
<evidence type="ECO:0000313" key="2">
    <source>
        <dbReference type="EMBL" id="KAK3368250.1"/>
    </source>
</evidence>
<feature type="compositionally biased region" description="Acidic residues" evidence="1">
    <location>
        <begin position="478"/>
        <end position="492"/>
    </location>
</feature>
<reference evidence="2" key="2">
    <citation type="submission" date="2023-06" db="EMBL/GenBank/DDBJ databases">
        <authorList>
            <consortium name="Lawrence Berkeley National Laboratory"/>
            <person name="Haridas S."/>
            <person name="Hensen N."/>
            <person name="Bonometti L."/>
            <person name="Westerberg I."/>
            <person name="Brannstrom I.O."/>
            <person name="Guillou S."/>
            <person name="Cros-Aarteil S."/>
            <person name="Calhoun S."/>
            <person name="Kuo A."/>
            <person name="Mondo S."/>
            <person name="Pangilinan J."/>
            <person name="Riley R."/>
            <person name="LaButti K."/>
            <person name="Andreopoulos B."/>
            <person name="Lipzen A."/>
            <person name="Chen C."/>
            <person name="Yanf M."/>
            <person name="Daum C."/>
            <person name="Ng V."/>
            <person name="Clum A."/>
            <person name="Steindorff A."/>
            <person name="Ohm R."/>
            <person name="Martin F."/>
            <person name="Silar P."/>
            <person name="Natvig D."/>
            <person name="Lalanne C."/>
            <person name="Gautier V."/>
            <person name="Ament-velasquez S.L."/>
            <person name="Kruys A."/>
            <person name="Hutchinson M.I."/>
            <person name="Powell A.J."/>
            <person name="Barry K."/>
            <person name="Miller A.N."/>
            <person name="Grigoriev I.V."/>
            <person name="Debuchy R."/>
            <person name="Gladieux P."/>
            <person name="Thoren M.H."/>
            <person name="Johannesson H."/>
        </authorList>
    </citation>
    <scope>NUCLEOTIDE SEQUENCE</scope>
    <source>
        <strain evidence="2">CBS 232.78</strain>
    </source>
</reference>